<feature type="transmembrane region" description="Helical" evidence="2">
    <location>
        <begin position="7"/>
        <end position="29"/>
    </location>
</feature>
<keyword evidence="5" id="KW-1185">Reference proteome</keyword>
<evidence type="ECO:0000313" key="5">
    <source>
        <dbReference type="Proteomes" id="UP000526083"/>
    </source>
</evidence>
<dbReference type="Pfam" id="PF18936">
    <property type="entry name" value="DUF5684"/>
    <property type="match status" value="1"/>
</dbReference>
<keyword evidence="2" id="KW-0472">Membrane</keyword>
<evidence type="ECO:0000259" key="3">
    <source>
        <dbReference type="PROSITE" id="PS50006"/>
    </source>
</evidence>
<dbReference type="EMBL" id="JACGWY010000001">
    <property type="protein sequence ID" value="MBA8815038.1"/>
    <property type="molecule type" value="Genomic_DNA"/>
</dbReference>
<dbReference type="CDD" id="cd00060">
    <property type="entry name" value="FHA"/>
    <property type="match status" value="1"/>
</dbReference>
<keyword evidence="1" id="KW-0597">Phosphoprotein</keyword>
<comment type="caution">
    <text evidence="4">The sequence shown here is derived from an EMBL/GenBank/DDBJ whole genome shotgun (WGS) entry which is preliminary data.</text>
</comment>
<organism evidence="4 5">
    <name type="scientific">Microbacterium halimionae</name>
    <dbReference type="NCBI Taxonomy" id="1526413"/>
    <lineage>
        <taxon>Bacteria</taxon>
        <taxon>Bacillati</taxon>
        <taxon>Actinomycetota</taxon>
        <taxon>Actinomycetes</taxon>
        <taxon>Micrococcales</taxon>
        <taxon>Microbacteriaceae</taxon>
        <taxon>Microbacterium</taxon>
    </lineage>
</organism>
<protein>
    <recommendedName>
        <fullName evidence="3">FHA domain-containing protein</fullName>
    </recommendedName>
</protein>
<reference evidence="4 5" key="1">
    <citation type="submission" date="2020-07" db="EMBL/GenBank/DDBJ databases">
        <title>Sequencing the genomes of 1000 actinobacteria strains.</title>
        <authorList>
            <person name="Klenk H.-P."/>
        </authorList>
    </citation>
    <scope>NUCLEOTIDE SEQUENCE [LARGE SCALE GENOMIC DNA]</scope>
    <source>
        <strain evidence="4 5">DSM 27576</strain>
    </source>
</reference>
<evidence type="ECO:0000256" key="1">
    <source>
        <dbReference type="ARBA" id="ARBA00022553"/>
    </source>
</evidence>
<keyword evidence="2" id="KW-1133">Transmembrane helix</keyword>
<dbReference type="Pfam" id="PF00498">
    <property type="entry name" value="FHA"/>
    <property type="match status" value="1"/>
</dbReference>
<evidence type="ECO:0000313" key="4">
    <source>
        <dbReference type="EMBL" id="MBA8815038.1"/>
    </source>
</evidence>
<feature type="transmembrane region" description="Helical" evidence="2">
    <location>
        <begin position="69"/>
        <end position="87"/>
    </location>
</feature>
<keyword evidence="2" id="KW-0812">Transmembrane</keyword>
<dbReference type="InterPro" id="IPR043739">
    <property type="entry name" value="DUF5684"/>
</dbReference>
<feature type="transmembrane region" description="Helical" evidence="2">
    <location>
        <begin position="99"/>
        <end position="118"/>
    </location>
</feature>
<dbReference type="RefSeq" id="WP_167044594.1">
    <property type="nucleotide sequence ID" value="NZ_JAAOZB010000001.1"/>
</dbReference>
<gene>
    <name evidence="4" type="ORF">FHX48_000090</name>
</gene>
<name>A0A7W3PKE6_9MICO</name>
<dbReference type="InterPro" id="IPR008984">
    <property type="entry name" value="SMAD_FHA_dom_sf"/>
</dbReference>
<dbReference type="Gene3D" id="2.60.200.20">
    <property type="match status" value="1"/>
</dbReference>
<dbReference type="SUPFAM" id="SSF49879">
    <property type="entry name" value="SMAD/FHA domain"/>
    <property type="match status" value="1"/>
</dbReference>
<dbReference type="InterPro" id="IPR000253">
    <property type="entry name" value="FHA_dom"/>
</dbReference>
<sequence length="288" mass="30457">MTDGSAAAALIALAGALVAVSLLGCWHVWYALSLSRLFARHETDVWRAWVPILNEAEVFRLGGQDPTRAALFLIPVVNVYALVLKAIAAHRLGADSGRAAGLTALAVVLPPVWAIAAAQPVTASRVENLSPSDAEAPVIANVAAIPHKASAQAGTREPDAPLTRRALRESDESTMIVRSPGAWELLLPSGERVAVTKRSVLLGRKPTSDDSNEQCIAIDDQGRTVSKNHARLQWNGTSWQITDLESTNGVSTFADDGTETALAPGSTLPVNLRFLLGDAALSVSRPRA</sequence>
<feature type="domain" description="FHA" evidence="3">
    <location>
        <begin position="200"/>
        <end position="250"/>
    </location>
</feature>
<dbReference type="PROSITE" id="PS50006">
    <property type="entry name" value="FHA_DOMAIN"/>
    <property type="match status" value="1"/>
</dbReference>
<dbReference type="AlphaFoldDB" id="A0A7W3PKE6"/>
<proteinExistence type="predicted"/>
<accession>A0A7W3PKE6</accession>
<dbReference type="Proteomes" id="UP000526083">
    <property type="component" value="Unassembled WGS sequence"/>
</dbReference>
<evidence type="ECO:0000256" key="2">
    <source>
        <dbReference type="SAM" id="Phobius"/>
    </source>
</evidence>